<gene>
    <name evidence="1" type="ORF">R5W23_004104</name>
</gene>
<dbReference type="EMBL" id="JAXBLV010000219">
    <property type="protein sequence ID" value="MDY3562638.1"/>
    <property type="molecule type" value="Genomic_DNA"/>
</dbReference>
<name>A0ABU5F4X8_9BACT</name>
<dbReference type="RefSeq" id="WP_320688947.1">
    <property type="nucleotide sequence ID" value="NZ_JAXBLV010000219.1"/>
</dbReference>
<reference evidence="2" key="1">
    <citation type="journal article" date="2023" name="Mar. Drugs">
        <title>Gemmata algarum, a Novel Planctomycete Isolated from an Algal Mat, Displays Antimicrobial Activity.</title>
        <authorList>
            <person name="Kumar G."/>
            <person name="Kallscheuer N."/>
            <person name="Kashif M."/>
            <person name="Ahamad S."/>
            <person name="Jagadeeshwari U."/>
            <person name="Pannikurungottu S."/>
            <person name="Haufschild T."/>
            <person name="Kabuu M."/>
            <person name="Sasikala C."/>
            <person name="Jogler C."/>
            <person name="Ramana C."/>
        </authorList>
    </citation>
    <scope>NUCLEOTIDE SEQUENCE [LARGE SCALE GENOMIC DNA]</scope>
    <source>
        <strain evidence="2">JC673</strain>
    </source>
</reference>
<evidence type="ECO:0000313" key="1">
    <source>
        <dbReference type="EMBL" id="MDY3562638.1"/>
    </source>
</evidence>
<protein>
    <submittedName>
        <fullName evidence="1">Uncharacterized protein</fullName>
    </submittedName>
</protein>
<keyword evidence="2" id="KW-1185">Reference proteome</keyword>
<accession>A0ABU5F4X8</accession>
<sequence>MKPLNSTYMGPMENALADLMMGTSNRGYELRLRDGSKLGLVRGDMKGLDEFLTVLAAEIATHTGSLGEG</sequence>
<proteinExistence type="predicted"/>
<comment type="caution">
    <text evidence="1">The sequence shown here is derived from an EMBL/GenBank/DDBJ whole genome shotgun (WGS) entry which is preliminary data.</text>
</comment>
<evidence type="ECO:0000313" key="2">
    <source>
        <dbReference type="Proteomes" id="UP001272242"/>
    </source>
</evidence>
<dbReference type="Proteomes" id="UP001272242">
    <property type="component" value="Unassembled WGS sequence"/>
</dbReference>
<organism evidence="1 2">
    <name type="scientific">Gemmata algarum</name>
    <dbReference type="NCBI Taxonomy" id="2975278"/>
    <lineage>
        <taxon>Bacteria</taxon>
        <taxon>Pseudomonadati</taxon>
        <taxon>Planctomycetota</taxon>
        <taxon>Planctomycetia</taxon>
        <taxon>Gemmatales</taxon>
        <taxon>Gemmataceae</taxon>
        <taxon>Gemmata</taxon>
    </lineage>
</organism>